<gene>
    <name evidence="3" type="ORF">ECRASSUSDP1_LOCUS15120</name>
</gene>
<feature type="coiled-coil region" evidence="1">
    <location>
        <begin position="76"/>
        <end position="110"/>
    </location>
</feature>
<evidence type="ECO:0000313" key="3">
    <source>
        <dbReference type="EMBL" id="CAI2373772.1"/>
    </source>
</evidence>
<keyword evidence="1" id="KW-0175">Coiled coil</keyword>
<keyword evidence="4" id="KW-1185">Reference proteome</keyword>
<accession>A0AAD1XJE6</accession>
<feature type="compositionally biased region" description="Polar residues" evidence="2">
    <location>
        <begin position="15"/>
        <end position="35"/>
    </location>
</feature>
<reference evidence="3" key="1">
    <citation type="submission" date="2023-07" db="EMBL/GenBank/DDBJ databases">
        <authorList>
            <consortium name="AG Swart"/>
            <person name="Singh M."/>
            <person name="Singh A."/>
            <person name="Seah K."/>
            <person name="Emmerich C."/>
        </authorList>
    </citation>
    <scope>NUCLEOTIDE SEQUENCE</scope>
    <source>
        <strain evidence="3">DP1</strain>
    </source>
</reference>
<evidence type="ECO:0000256" key="2">
    <source>
        <dbReference type="SAM" id="MobiDB-lite"/>
    </source>
</evidence>
<dbReference type="EMBL" id="CAMPGE010015131">
    <property type="protein sequence ID" value="CAI2373772.1"/>
    <property type="molecule type" value="Genomic_DNA"/>
</dbReference>
<feature type="coiled-coil region" evidence="1">
    <location>
        <begin position="237"/>
        <end position="278"/>
    </location>
</feature>
<evidence type="ECO:0000313" key="4">
    <source>
        <dbReference type="Proteomes" id="UP001295684"/>
    </source>
</evidence>
<dbReference type="AlphaFoldDB" id="A0AAD1XJE6"/>
<evidence type="ECO:0000256" key="1">
    <source>
        <dbReference type="SAM" id="Coils"/>
    </source>
</evidence>
<name>A0AAD1XJE6_EUPCR</name>
<feature type="compositionally biased region" description="Basic residues" evidence="2">
    <location>
        <begin position="1"/>
        <end position="13"/>
    </location>
</feature>
<sequence>MNIARRQIKRRMRANYSTYTPKGHEASNSTRSSADLNPCPRPNKKTNRCIVRSPKQQNLRYAKQGRDPGFELKLKIQKLKTQRNNLKKDNNNLKKEIDDFKRENQHHVTQLYKQENEVTQEYEQKLLSFFNQSEALVTDPITKKVMNDPVLLPTGGSISSRTFDGLKSRTIYSPEHKYKNLDQKLPNIHLRSIMNHIEITKDQFANASACKKDSDYPQRQELTPNNIDFHGFWKTQNSALEKKIKNTINRNNELKIQLEQYRNRCLGLEENYEELTKNLSIKQKLLSKSIQNFARLEKSPPRKVPLRPIARISKIIKGHDPHPTLRDASKGSTRSIQTLLKKRKKHSNKFVVNLEEICIKNDS</sequence>
<proteinExistence type="predicted"/>
<comment type="caution">
    <text evidence="3">The sequence shown here is derived from an EMBL/GenBank/DDBJ whole genome shotgun (WGS) entry which is preliminary data.</text>
</comment>
<feature type="region of interest" description="Disordered" evidence="2">
    <location>
        <begin position="1"/>
        <end position="47"/>
    </location>
</feature>
<organism evidence="3 4">
    <name type="scientific">Euplotes crassus</name>
    <dbReference type="NCBI Taxonomy" id="5936"/>
    <lineage>
        <taxon>Eukaryota</taxon>
        <taxon>Sar</taxon>
        <taxon>Alveolata</taxon>
        <taxon>Ciliophora</taxon>
        <taxon>Intramacronucleata</taxon>
        <taxon>Spirotrichea</taxon>
        <taxon>Hypotrichia</taxon>
        <taxon>Euplotida</taxon>
        <taxon>Euplotidae</taxon>
        <taxon>Moneuplotes</taxon>
    </lineage>
</organism>
<protein>
    <submittedName>
        <fullName evidence="3">Uncharacterized protein</fullName>
    </submittedName>
</protein>
<dbReference type="Proteomes" id="UP001295684">
    <property type="component" value="Unassembled WGS sequence"/>
</dbReference>